<accession>F9VYN0</accession>
<proteinExistence type="predicted"/>
<name>F9VYN0_9ACTN</name>
<reference evidence="2 3" key="1">
    <citation type="submission" date="2011-05" db="EMBL/GenBank/DDBJ databases">
        <title>Whole genome shotgun sequence of Gordonia alkanivorans NBRC 16433.</title>
        <authorList>
            <person name="Hosoyama A."/>
            <person name="Nakamura S."/>
            <person name="Takarada H."/>
            <person name="Tsuchikane K."/>
            <person name="Yamazaki S."/>
            <person name="Fujita N."/>
        </authorList>
    </citation>
    <scope>NUCLEOTIDE SEQUENCE [LARGE SCALE GENOMIC DNA]</scope>
    <source>
        <strain evidence="2 3">NBRC 16433</strain>
    </source>
</reference>
<dbReference type="EMBL" id="BACI01000089">
    <property type="protein sequence ID" value="GAA13719.1"/>
    <property type="molecule type" value="Genomic_DNA"/>
</dbReference>
<protein>
    <submittedName>
        <fullName evidence="2">Putative acetyl-CoA synthetase</fullName>
    </submittedName>
</protein>
<dbReference type="AlphaFoldDB" id="F9VYN0"/>
<comment type="caution">
    <text evidence="2">The sequence shown here is derived from an EMBL/GenBank/DDBJ whole genome shotgun (WGS) entry which is preliminary data.</text>
</comment>
<evidence type="ECO:0000313" key="2">
    <source>
        <dbReference type="EMBL" id="GAA13719.1"/>
    </source>
</evidence>
<dbReference type="Proteomes" id="UP000003558">
    <property type="component" value="Unassembled WGS sequence"/>
</dbReference>
<organism evidence="2 3">
    <name type="scientific">Gordonia alkanivorans NBRC 16433</name>
    <dbReference type="NCBI Taxonomy" id="1027371"/>
    <lineage>
        <taxon>Bacteria</taxon>
        <taxon>Bacillati</taxon>
        <taxon>Actinomycetota</taxon>
        <taxon>Actinomycetes</taxon>
        <taxon>Mycobacteriales</taxon>
        <taxon>Gordoniaceae</taxon>
        <taxon>Gordonia</taxon>
    </lineage>
</organism>
<dbReference type="STRING" id="1027371.GOALK_089_00420"/>
<evidence type="ECO:0000256" key="1">
    <source>
        <dbReference type="SAM" id="MobiDB-lite"/>
    </source>
</evidence>
<sequence>MFHGLRVTPVRGLSVTPFHPNSGVVTLPSITAPASRSRATAGGVGIPGHLVRLDHQRAAQRRPATGEQQILDTDRHPVERPQRRARPETLGGVPGGGERRFRVDEAEWVDGRVDPVDEVEQFDGHRLWRQLTGPVGVGQFDRAEPAGRFRHAPPHLSHLVDC</sequence>
<feature type="compositionally biased region" description="Basic and acidic residues" evidence="1">
    <location>
        <begin position="72"/>
        <end position="87"/>
    </location>
</feature>
<evidence type="ECO:0000313" key="3">
    <source>
        <dbReference type="Proteomes" id="UP000003558"/>
    </source>
</evidence>
<gene>
    <name evidence="2" type="ORF">GOALK_089_00420</name>
</gene>
<feature type="region of interest" description="Disordered" evidence="1">
    <location>
        <begin position="57"/>
        <end position="98"/>
    </location>
</feature>